<dbReference type="Gene3D" id="3.30.70.120">
    <property type="match status" value="1"/>
</dbReference>
<feature type="transmembrane region" description="Helical" evidence="6">
    <location>
        <begin position="45"/>
        <end position="63"/>
    </location>
</feature>
<feature type="transmembrane region" description="Helical" evidence="6">
    <location>
        <begin position="194"/>
        <end position="212"/>
    </location>
</feature>
<feature type="transmembrane region" description="Helical" evidence="6">
    <location>
        <begin position="250"/>
        <end position="271"/>
    </location>
</feature>
<name>I7CEE3_MYCHA</name>
<sequence>MSSTYMNYKKEFHPDSADTRRLTFKATGGISFQYFWSLKNTKIKWVWVAILSITSGALNYFLVEKAGIFSPGMQSIWQSIARLVKGVGGTQDKTVYVSIFWGLNAITNIGLSIATVKAIGKGMTQLSVIYIIGSALTGVALSYIPSSDTFYIFSNPFKGQQQSGQQSNGESKFLIWEHITCPASQPQSQSQSTTIGNGILVLFMYAITFSLLNSIVSSLLYAMGGCGGGVDWIIFYLFKTRSYFANKLMFYAGIGFSSFSYIVGSYIPWAVSCKQEASVVASNFFSPMFFAMILAILVRRVTFNLFYPRFKFVNVKIFTNMYLEIRQALIDVKFPHSFTIVPSFGSYRLKSQAQLEFICLLIELQELVKIVRSIDKNCFICSMPIRSLNARINM</sequence>
<organism evidence="8 9">
    <name type="scientific">Mycoplasma haematolamae (strain Purdue)</name>
    <dbReference type="NCBI Taxonomy" id="1212765"/>
    <lineage>
        <taxon>Bacteria</taxon>
        <taxon>Bacillati</taxon>
        <taxon>Mycoplasmatota</taxon>
        <taxon>Mollicutes</taxon>
        <taxon>Mycoplasmataceae</taxon>
        <taxon>Mycoplasma</taxon>
    </lineage>
</organism>
<feature type="domain" description="DUF2179" evidence="7">
    <location>
        <begin position="336"/>
        <end position="387"/>
    </location>
</feature>
<gene>
    <name evidence="8" type="ordered locus">MHLP_00105</name>
</gene>
<dbReference type="PANTHER" id="PTHR33545">
    <property type="entry name" value="UPF0750 MEMBRANE PROTEIN YITT-RELATED"/>
    <property type="match status" value="1"/>
</dbReference>
<accession>I7CEE3</accession>
<keyword evidence="3 6" id="KW-0812">Transmembrane</keyword>
<dbReference type="PATRIC" id="fig|1212765.3.peg.21"/>
<dbReference type="Pfam" id="PF10035">
    <property type="entry name" value="DUF2179"/>
    <property type="match status" value="1"/>
</dbReference>
<dbReference type="AlphaFoldDB" id="I7CEE3"/>
<dbReference type="HOGENOM" id="CLU_043038_0_0_14"/>
<dbReference type="InterPro" id="IPR015867">
    <property type="entry name" value="N-reg_PII/ATP_PRibTrfase_C"/>
</dbReference>
<feature type="transmembrane region" description="Helical" evidence="6">
    <location>
        <begin position="277"/>
        <end position="298"/>
    </location>
</feature>
<dbReference type="PANTHER" id="PTHR33545:SF5">
    <property type="entry name" value="UPF0750 MEMBRANE PROTEIN YITT"/>
    <property type="match status" value="1"/>
</dbReference>
<dbReference type="GO" id="GO:0005886">
    <property type="term" value="C:plasma membrane"/>
    <property type="evidence" value="ECO:0007669"/>
    <property type="project" value="UniProtKB-SubCell"/>
</dbReference>
<dbReference type="KEGG" id="mhl:MHLP_00105"/>
<reference evidence="8 9" key="1">
    <citation type="journal article" date="2012" name="J. Bacteriol.">
        <title>Genome Sequence of "Candidatus Mycoplasma haemolamae" Strain Purdue, a Red Blood Cell Pathogen of Alpacas (Vicugna pacos) and Llamas (Lama glama).</title>
        <authorList>
            <person name="Guimaraes A.M."/>
            <person name="Toth B."/>
            <person name="Santos A.P."/>
            <person name="do Nascimento N.C."/>
            <person name="Kritchevsky J.E."/>
            <person name="Messick J.B."/>
        </authorList>
    </citation>
    <scope>NUCLEOTIDE SEQUENCE [LARGE SCALE GENOMIC DNA]</scope>
    <source>
        <strain evidence="8 9">Purdue</strain>
    </source>
</reference>
<dbReference type="InterPro" id="IPR019264">
    <property type="entry name" value="DUF2179"/>
</dbReference>
<evidence type="ECO:0000256" key="2">
    <source>
        <dbReference type="ARBA" id="ARBA00022475"/>
    </source>
</evidence>
<evidence type="ECO:0000256" key="1">
    <source>
        <dbReference type="ARBA" id="ARBA00004651"/>
    </source>
</evidence>
<evidence type="ECO:0000256" key="3">
    <source>
        <dbReference type="ARBA" id="ARBA00022692"/>
    </source>
</evidence>
<evidence type="ECO:0000256" key="6">
    <source>
        <dbReference type="SAM" id="Phobius"/>
    </source>
</evidence>
<evidence type="ECO:0000313" key="9">
    <source>
        <dbReference type="Proteomes" id="UP000006502"/>
    </source>
</evidence>
<keyword evidence="5 6" id="KW-0472">Membrane</keyword>
<feature type="transmembrane region" description="Helical" evidence="6">
    <location>
        <begin position="95"/>
        <end position="114"/>
    </location>
</feature>
<feature type="transmembrane region" description="Helical" evidence="6">
    <location>
        <begin position="126"/>
        <end position="144"/>
    </location>
</feature>
<dbReference type="STRING" id="1212765.MHLP_00105"/>
<proteinExistence type="predicted"/>
<evidence type="ECO:0000259" key="7">
    <source>
        <dbReference type="Pfam" id="PF10035"/>
    </source>
</evidence>
<protein>
    <recommendedName>
        <fullName evidence="7">DUF2179 domain-containing protein</fullName>
    </recommendedName>
</protein>
<evidence type="ECO:0000256" key="5">
    <source>
        <dbReference type="ARBA" id="ARBA00023136"/>
    </source>
</evidence>
<keyword evidence="4 6" id="KW-1133">Transmembrane helix</keyword>
<reference evidence="9" key="2">
    <citation type="submission" date="2012-07" db="EMBL/GenBank/DDBJ databases">
        <title>Complete genome sequence of 'Candidatus Mycoplasma haemolamae'.</title>
        <authorList>
            <person name="Guimaraes A.M.S."/>
            <person name="Toth B."/>
            <person name="Santos A.P."/>
            <person name="Nascimento N.C."/>
            <person name="Sojka J.E."/>
            <person name="Messick J.B."/>
        </authorList>
    </citation>
    <scope>NUCLEOTIDE SEQUENCE [LARGE SCALE GENOMIC DNA]</scope>
    <source>
        <strain evidence="9">Purdue</strain>
    </source>
</reference>
<keyword evidence="2" id="KW-1003">Cell membrane</keyword>
<dbReference type="EMBL" id="CP003731">
    <property type="protein sequence ID" value="AFO51601.1"/>
    <property type="molecule type" value="Genomic_DNA"/>
</dbReference>
<keyword evidence="9" id="KW-1185">Reference proteome</keyword>
<comment type="subcellular location">
    <subcellularLocation>
        <location evidence="1">Cell membrane</location>
        <topology evidence="1">Multi-pass membrane protein</topology>
    </subcellularLocation>
</comment>
<dbReference type="Proteomes" id="UP000006502">
    <property type="component" value="Chromosome"/>
</dbReference>
<feature type="transmembrane region" description="Helical" evidence="6">
    <location>
        <begin position="218"/>
        <end position="238"/>
    </location>
</feature>
<dbReference type="InterPro" id="IPR051461">
    <property type="entry name" value="UPF0750_membrane"/>
</dbReference>
<evidence type="ECO:0000256" key="4">
    <source>
        <dbReference type="ARBA" id="ARBA00022989"/>
    </source>
</evidence>
<evidence type="ECO:0000313" key="8">
    <source>
        <dbReference type="EMBL" id="AFO51601.1"/>
    </source>
</evidence>